<accession>A0A812R2R7</accession>
<dbReference type="PROSITE" id="PS50222">
    <property type="entry name" value="EF_HAND_2"/>
    <property type="match status" value="2"/>
</dbReference>
<dbReference type="PANTHER" id="PTHR45942">
    <property type="entry name" value="PROTEIN PHOSPATASE 3 REGULATORY SUBUNIT B ALPHA ISOFORM TYPE 1"/>
    <property type="match status" value="1"/>
</dbReference>
<evidence type="ECO:0000256" key="2">
    <source>
        <dbReference type="ARBA" id="ARBA00022737"/>
    </source>
</evidence>
<gene>
    <name evidence="5" type="primary">CML12</name>
    <name evidence="5" type="ORF">SPIL2461_LOCUS10260</name>
</gene>
<keyword evidence="2" id="KW-0677">Repeat</keyword>
<dbReference type="InterPro" id="IPR018247">
    <property type="entry name" value="EF_Hand_1_Ca_BS"/>
</dbReference>
<dbReference type="GO" id="GO:0005509">
    <property type="term" value="F:calcium ion binding"/>
    <property type="evidence" value="ECO:0007669"/>
    <property type="project" value="InterPro"/>
</dbReference>
<keyword evidence="1" id="KW-0479">Metal-binding</keyword>
<reference evidence="5" key="1">
    <citation type="submission" date="2021-02" db="EMBL/GenBank/DDBJ databases">
        <authorList>
            <person name="Dougan E. K."/>
            <person name="Rhodes N."/>
            <person name="Thang M."/>
            <person name="Chan C."/>
        </authorList>
    </citation>
    <scope>NUCLEOTIDE SEQUENCE</scope>
</reference>
<evidence type="ECO:0000313" key="5">
    <source>
        <dbReference type="EMBL" id="CAE7416139.1"/>
    </source>
</evidence>
<keyword evidence="6" id="KW-1185">Reference proteome</keyword>
<dbReference type="Pfam" id="PF13499">
    <property type="entry name" value="EF-hand_7"/>
    <property type="match status" value="1"/>
</dbReference>
<keyword evidence="3" id="KW-0106">Calcium</keyword>
<dbReference type="InterPro" id="IPR049246">
    <property type="entry name" value="DUF5580_M"/>
</dbReference>
<name>A0A812R2R7_SYMPI</name>
<dbReference type="EMBL" id="CAJNIZ010018791">
    <property type="protein sequence ID" value="CAE7416139.1"/>
    <property type="molecule type" value="Genomic_DNA"/>
</dbReference>
<protein>
    <submittedName>
        <fullName evidence="5">CML12 protein</fullName>
    </submittedName>
</protein>
<feature type="domain" description="EF-hand" evidence="4">
    <location>
        <begin position="1"/>
        <end position="36"/>
    </location>
</feature>
<organism evidence="5 6">
    <name type="scientific">Symbiodinium pilosum</name>
    <name type="common">Dinoflagellate</name>
    <dbReference type="NCBI Taxonomy" id="2952"/>
    <lineage>
        <taxon>Eukaryota</taxon>
        <taxon>Sar</taxon>
        <taxon>Alveolata</taxon>
        <taxon>Dinophyceae</taxon>
        <taxon>Suessiales</taxon>
        <taxon>Symbiodiniaceae</taxon>
        <taxon>Symbiodinium</taxon>
    </lineage>
</organism>
<comment type="caution">
    <text evidence="5">The sequence shown here is derived from an EMBL/GenBank/DDBJ whole genome shotgun (WGS) entry which is preliminary data.</text>
</comment>
<dbReference type="Proteomes" id="UP000649617">
    <property type="component" value="Unassembled WGS sequence"/>
</dbReference>
<dbReference type="InterPro" id="IPR002048">
    <property type="entry name" value="EF_hand_dom"/>
</dbReference>
<dbReference type="SMART" id="SM00054">
    <property type="entry name" value="EFh"/>
    <property type="match status" value="4"/>
</dbReference>
<evidence type="ECO:0000313" key="6">
    <source>
        <dbReference type="Proteomes" id="UP000649617"/>
    </source>
</evidence>
<dbReference type="PROSITE" id="PS00018">
    <property type="entry name" value="EF_HAND_1"/>
    <property type="match status" value="3"/>
</dbReference>
<dbReference type="SMART" id="SM00027">
    <property type="entry name" value="EH"/>
    <property type="match status" value="1"/>
</dbReference>
<feature type="domain" description="EF-hand" evidence="4">
    <location>
        <begin position="131"/>
        <end position="166"/>
    </location>
</feature>
<evidence type="ECO:0000259" key="4">
    <source>
        <dbReference type="PROSITE" id="PS50222"/>
    </source>
</evidence>
<dbReference type="InterPro" id="IPR011992">
    <property type="entry name" value="EF-hand-dom_pair"/>
</dbReference>
<dbReference type="OrthoDB" id="26525at2759"/>
<evidence type="ECO:0000256" key="3">
    <source>
        <dbReference type="ARBA" id="ARBA00022837"/>
    </source>
</evidence>
<dbReference type="Gene3D" id="1.10.238.10">
    <property type="entry name" value="EF-hand"/>
    <property type="match status" value="2"/>
</dbReference>
<proteinExistence type="predicted"/>
<evidence type="ECO:0000256" key="1">
    <source>
        <dbReference type="ARBA" id="ARBA00022723"/>
    </source>
</evidence>
<sequence>MSMDDAMALFHRFDVNGNGTLGFDELRELLLIVGVPACDIPGLFGIIDTNADGNVDFEEFVRWMWTQPVDAKEKMVGSTAVARQLLREIADKLDAERVPYDALFVNADVSRDGLLSRDELSRILMAYLPDVTSSVLEEAFNLCDWDSSGWINVEEFVVALRREASSLQATVPATVDVEVTIPPGWRYGMQLPVTYDGNMYYVDVPAGCAVGSSFNTTLQRAA</sequence>
<dbReference type="AlphaFoldDB" id="A0A812R2R7"/>
<dbReference type="InterPro" id="IPR000261">
    <property type="entry name" value="EH_dom"/>
</dbReference>
<dbReference type="SUPFAM" id="SSF47473">
    <property type="entry name" value="EF-hand"/>
    <property type="match status" value="1"/>
</dbReference>
<dbReference type="Pfam" id="PF20742">
    <property type="entry name" value="DUF5580_M"/>
    <property type="match status" value="1"/>
</dbReference>
<dbReference type="CDD" id="cd00051">
    <property type="entry name" value="EFh"/>
    <property type="match status" value="1"/>
</dbReference>